<sequence>MSIRIIAFLFALTMLTACGQSPNSATEEPCDKPGELWTVNQDQIAICVGGEGGNRIYSEGAVFDEVLLIGNLALFIPGSDKEISEQSLSSFKESLGLKSYEGDNLDIELLRKVISGDARWDEIREAVAVIELSEQKITDVYRQWCPNFSEEEPFCLPKLMEEQGLNAFFLADEALSNAQEALFPKLKVLEDVLKSKYLVKDVISPAEVYLTLMAEKQKVLLQS</sequence>
<protein>
    <submittedName>
        <fullName evidence="1">Unannotated protein</fullName>
    </submittedName>
</protein>
<proteinExistence type="predicted"/>
<dbReference type="EMBL" id="CAEZTP010000015">
    <property type="protein sequence ID" value="CAB4567304.1"/>
    <property type="molecule type" value="Genomic_DNA"/>
</dbReference>
<organism evidence="1">
    <name type="scientific">freshwater metagenome</name>
    <dbReference type="NCBI Taxonomy" id="449393"/>
    <lineage>
        <taxon>unclassified sequences</taxon>
        <taxon>metagenomes</taxon>
        <taxon>ecological metagenomes</taxon>
    </lineage>
</organism>
<evidence type="ECO:0000313" key="1">
    <source>
        <dbReference type="EMBL" id="CAB4567304.1"/>
    </source>
</evidence>
<dbReference type="AlphaFoldDB" id="A0A6J6DVS0"/>
<name>A0A6J6DVS0_9ZZZZ</name>
<dbReference type="PROSITE" id="PS51257">
    <property type="entry name" value="PROKAR_LIPOPROTEIN"/>
    <property type="match status" value="1"/>
</dbReference>
<accession>A0A6J6DVS0</accession>
<gene>
    <name evidence="1" type="ORF">UFOPK1698_00305</name>
</gene>
<reference evidence="1" key="1">
    <citation type="submission" date="2020-05" db="EMBL/GenBank/DDBJ databases">
        <authorList>
            <person name="Chiriac C."/>
            <person name="Salcher M."/>
            <person name="Ghai R."/>
            <person name="Kavagutti S V."/>
        </authorList>
    </citation>
    <scope>NUCLEOTIDE SEQUENCE</scope>
</reference>